<accession>A0ACC1JVE8</accession>
<organism evidence="1 2">
    <name type="scientific">Coemansia linderi</name>
    <dbReference type="NCBI Taxonomy" id="2663919"/>
    <lineage>
        <taxon>Eukaryota</taxon>
        <taxon>Fungi</taxon>
        <taxon>Fungi incertae sedis</taxon>
        <taxon>Zoopagomycota</taxon>
        <taxon>Kickxellomycotina</taxon>
        <taxon>Kickxellomycetes</taxon>
        <taxon>Kickxellales</taxon>
        <taxon>Kickxellaceae</taxon>
        <taxon>Coemansia</taxon>
    </lineage>
</organism>
<feature type="non-terminal residue" evidence="1">
    <location>
        <position position="309"/>
    </location>
</feature>
<reference evidence="1" key="1">
    <citation type="submission" date="2022-07" db="EMBL/GenBank/DDBJ databases">
        <title>Phylogenomic reconstructions and comparative analyses of Kickxellomycotina fungi.</title>
        <authorList>
            <person name="Reynolds N.K."/>
            <person name="Stajich J.E."/>
            <person name="Barry K."/>
            <person name="Grigoriev I.V."/>
            <person name="Crous P."/>
            <person name="Smith M.E."/>
        </authorList>
    </citation>
    <scope>NUCLEOTIDE SEQUENCE</scope>
    <source>
        <strain evidence="1">BCRC 34191</strain>
    </source>
</reference>
<dbReference type="Proteomes" id="UP001140066">
    <property type="component" value="Unassembled WGS sequence"/>
</dbReference>
<evidence type="ECO:0000313" key="2">
    <source>
        <dbReference type="Proteomes" id="UP001140066"/>
    </source>
</evidence>
<dbReference type="EMBL" id="JANBUK010003271">
    <property type="protein sequence ID" value="KAJ2768219.1"/>
    <property type="molecule type" value="Genomic_DNA"/>
</dbReference>
<gene>
    <name evidence="1" type="ORF">GGI18_005635</name>
</gene>
<evidence type="ECO:0000313" key="1">
    <source>
        <dbReference type="EMBL" id="KAJ2768219.1"/>
    </source>
</evidence>
<name>A0ACC1JVE8_9FUNG</name>
<proteinExistence type="predicted"/>
<protein>
    <submittedName>
        <fullName evidence="1">Uncharacterized protein</fullName>
    </submittedName>
</protein>
<keyword evidence="2" id="KW-1185">Reference proteome</keyword>
<comment type="caution">
    <text evidence="1">The sequence shown here is derived from an EMBL/GenBank/DDBJ whole genome shotgun (WGS) entry which is preliminary data.</text>
</comment>
<sequence length="309" mass="33521">MGGGSGSSQRLARASTASAATARLLIHNNAASGSRTGALRRTRHIRSISNAFADSMYESLDDGGRPALSEVDANVPPPQLRRSFSLHRNSTLAVRRYRPWLVNTVNRNAPLHVFLADVESWLIQQVLERVNPLLETVVQHYLDIEASQMLDDDDEDSSSSTGLALQSATRMRQTFIKTLDRCLNTWMSSWIPEAFLYATLANPIHGTRSYVEQTIAESPMAQFGISTLSDPVSSLLLARFAVDFELTLTQSIYQLCEHGISILPDETLGVGASKRAGLSSTLSSADVSTSNLLTGSSARNSDPSGEPPS</sequence>